<dbReference type="AlphaFoldDB" id="A0A1M6Z8P9"/>
<keyword evidence="1 4" id="KW-0560">Oxidoreductase</keyword>
<evidence type="ECO:0000313" key="10">
    <source>
        <dbReference type="Proteomes" id="UP000321726"/>
    </source>
</evidence>
<evidence type="ECO:0000313" key="8">
    <source>
        <dbReference type="EMBL" id="SHL26800.1"/>
    </source>
</evidence>
<gene>
    <name evidence="4" type="primary">msrA</name>
    <name evidence="7" type="synonym">msrA_1</name>
    <name evidence="7" type="ORF">HCU01_24150</name>
    <name evidence="8" type="ORF">SAMN05660971_00007</name>
</gene>
<evidence type="ECO:0000313" key="9">
    <source>
        <dbReference type="Proteomes" id="UP000184123"/>
    </source>
</evidence>
<evidence type="ECO:0000256" key="3">
    <source>
        <dbReference type="ARBA" id="ARBA00048782"/>
    </source>
</evidence>
<reference evidence="8 9" key="1">
    <citation type="submission" date="2016-11" db="EMBL/GenBank/DDBJ databases">
        <authorList>
            <person name="Jaros S."/>
            <person name="Januszkiewicz K."/>
            <person name="Wedrychowicz H."/>
        </authorList>
    </citation>
    <scope>NUCLEOTIDE SEQUENCE [LARGE SCALE GENOMIC DNA]</scope>
    <source>
        <strain evidence="8 9">DSM 4740</strain>
    </source>
</reference>
<dbReference type="EMBL" id="FRCA01000001">
    <property type="protein sequence ID" value="SHL26800.1"/>
    <property type="molecule type" value="Genomic_DNA"/>
</dbReference>
<dbReference type="NCBIfam" id="TIGR00401">
    <property type="entry name" value="msrA"/>
    <property type="match status" value="1"/>
</dbReference>
<evidence type="ECO:0000256" key="2">
    <source>
        <dbReference type="ARBA" id="ARBA00047806"/>
    </source>
</evidence>
<dbReference type="STRING" id="44933.SAMN05660971_00007"/>
<evidence type="ECO:0000313" key="7">
    <source>
        <dbReference type="EMBL" id="GEN24466.1"/>
    </source>
</evidence>
<dbReference type="InterPro" id="IPR036509">
    <property type="entry name" value="Met_Sox_Rdtase_MsrA_sf"/>
</dbReference>
<comment type="similarity">
    <text evidence="4">Belongs to the MsrA Met sulfoxide reductase family.</text>
</comment>
<comment type="function">
    <text evidence="4">Has an important function as a repair enzyme for proteins that have been inactivated by oxidation. Catalyzes the reversible oxidation-reduction of methionine sulfoxide in proteins to methionine.</text>
</comment>
<dbReference type="Gene3D" id="3.30.1060.10">
    <property type="entry name" value="Peptide methionine sulphoxide reductase MsrA"/>
    <property type="match status" value="1"/>
</dbReference>
<name>A0A1M6Z8P9_9GAMM</name>
<evidence type="ECO:0000259" key="6">
    <source>
        <dbReference type="Pfam" id="PF01625"/>
    </source>
</evidence>
<feature type="signal peptide" evidence="5">
    <location>
        <begin position="1"/>
        <end position="28"/>
    </location>
</feature>
<evidence type="ECO:0000256" key="5">
    <source>
        <dbReference type="SAM" id="SignalP"/>
    </source>
</evidence>
<dbReference type="EMBL" id="BJXU01000093">
    <property type="protein sequence ID" value="GEN24466.1"/>
    <property type="molecule type" value="Genomic_DNA"/>
</dbReference>
<keyword evidence="5" id="KW-0732">Signal</keyword>
<comment type="catalytic activity">
    <reaction evidence="3 4">
        <text>[thioredoxin]-disulfide + L-methionine + H2O = L-methionine (S)-S-oxide + [thioredoxin]-dithiol</text>
        <dbReference type="Rhea" id="RHEA:19993"/>
        <dbReference type="Rhea" id="RHEA-COMP:10698"/>
        <dbReference type="Rhea" id="RHEA-COMP:10700"/>
        <dbReference type="ChEBI" id="CHEBI:15377"/>
        <dbReference type="ChEBI" id="CHEBI:29950"/>
        <dbReference type="ChEBI" id="CHEBI:50058"/>
        <dbReference type="ChEBI" id="CHEBI:57844"/>
        <dbReference type="ChEBI" id="CHEBI:58772"/>
        <dbReference type="EC" id="1.8.4.11"/>
    </reaction>
</comment>
<dbReference type="OrthoDB" id="4174719at2"/>
<proteinExistence type="inferred from homology"/>
<dbReference type="RefSeq" id="WP_084541629.1">
    <property type="nucleotide sequence ID" value="NZ_BJXU01000093.1"/>
</dbReference>
<evidence type="ECO:0000256" key="4">
    <source>
        <dbReference type="HAMAP-Rule" id="MF_01401"/>
    </source>
</evidence>
<comment type="catalytic activity">
    <reaction evidence="2 4">
        <text>L-methionyl-[protein] + [thioredoxin]-disulfide + H2O = L-methionyl-(S)-S-oxide-[protein] + [thioredoxin]-dithiol</text>
        <dbReference type="Rhea" id="RHEA:14217"/>
        <dbReference type="Rhea" id="RHEA-COMP:10698"/>
        <dbReference type="Rhea" id="RHEA-COMP:10700"/>
        <dbReference type="Rhea" id="RHEA-COMP:12313"/>
        <dbReference type="Rhea" id="RHEA-COMP:12315"/>
        <dbReference type="ChEBI" id="CHEBI:15377"/>
        <dbReference type="ChEBI" id="CHEBI:16044"/>
        <dbReference type="ChEBI" id="CHEBI:29950"/>
        <dbReference type="ChEBI" id="CHEBI:44120"/>
        <dbReference type="ChEBI" id="CHEBI:50058"/>
        <dbReference type="EC" id="1.8.4.11"/>
    </reaction>
</comment>
<feature type="active site" evidence="4">
    <location>
        <position position="39"/>
    </location>
</feature>
<dbReference type="Proteomes" id="UP000184123">
    <property type="component" value="Unassembled WGS sequence"/>
</dbReference>
<dbReference type="EC" id="1.8.4.11" evidence="4"/>
<accession>A0A1M6Z8P9</accession>
<reference evidence="7 10" key="2">
    <citation type="submission" date="2019-07" db="EMBL/GenBank/DDBJ databases">
        <title>Whole genome shotgun sequence of Halomonas cupida NBRC 102219.</title>
        <authorList>
            <person name="Hosoyama A."/>
            <person name="Uohara A."/>
            <person name="Ohji S."/>
            <person name="Ichikawa N."/>
        </authorList>
    </citation>
    <scope>NUCLEOTIDE SEQUENCE [LARGE SCALE GENOMIC DNA]</scope>
    <source>
        <strain evidence="7 10">NBRC 102219</strain>
    </source>
</reference>
<dbReference type="PANTHER" id="PTHR43774:SF1">
    <property type="entry name" value="PEPTIDE METHIONINE SULFOXIDE REDUCTASE MSRA 2"/>
    <property type="match status" value="1"/>
</dbReference>
<dbReference type="Pfam" id="PF01625">
    <property type="entry name" value="PMSR"/>
    <property type="match status" value="1"/>
</dbReference>
<dbReference type="PANTHER" id="PTHR43774">
    <property type="entry name" value="PEPTIDE METHIONINE SULFOXIDE REDUCTASE"/>
    <property type="match status" value="1"/>
</dbReference>
<feature type="chain" id="PRO_5013200952" description="Peptide methionine sulfoxide reductase MsrA" evidence="5">
    <location>
        <begin position="29"/>
        <end position="209"/>
    </location>
</feature>
<dbReference type="InterPro" id="IPR002569">
    <property type="entry name" value="Met_Sox_Rdtase_MsrA_dom"/>
</dbReference>
<dbReference type="GO" id="GO:0008113">
    <property type="term" value="F:peptide-methionine (S)-S-oxide reductase activity"/>
    <property type="evidence" value="ECO:0007669"/>
    <property type="project" value="UniProtKB-UniRule"/>
</dbReference>
<protein>
    <recommendedName>
        <fullName evidence="4">Peptide methionine sulfoxide reductase MsrA</fullName>
        <shortName evidence="4">Protein-methionine-S-oxide reductase</shortName>
        <ecNumber evidence="4">1.8.4.11</ecNumber>
    </recommendedName>
    <alternativeName>
        <fullName evidence="4">Peptide-methionine (S)-S-oxide reductase</fullName>
        <shortName evidence="4">Peptide Met(O) reductase</shortName>
    </alternativeName>
</protein>
<evidence type="ECO:0000256" key="1">
    <source>
        <dbReference type="ARBA" id="ARBA00023002"/>
    </source>
</evidence>
<dbReference type="Proteomes" id="UP000321726">
    <property type="component" value="Unassembled WGS sequence"/>
</dbReference>
<keyword evidence="10" id="KW-1185">Reference proteome</keyword>
<dbReference type="HAMAP" id="MF_01401">
    <property type="entry name" value="MsrA"/>
    <property type="match status" value="1"/>
</dbReference>
<sequence>MAALKFARSGLILALASGITLTSNLALADTEKAVFAGGCFWCMEEAFDKIEGVTKTTSGYTGGTTENPTYKEVGGGNTQHAEALEVEYDTDIVDYNDLLYVFWRNIDPFVENRQFCDSGSEYRSALFPLDDAQREAAEASKVAVAEHFGEPIATEINAPATFYPAEEYHQDYHNKNPVRYRLYKNGCGRPDRLEEIWGDEAAPGEVPDA</sequence>
<feature type="domain" description="Peptide methionine sulphoxide reductase MsrA" evidence="6">
    <location>
        <begin position="32"/>
        <end position="180"/>
    </location>
</feature>
<dbReference type="SUPFAM" id="SSF55068">
    <property type="entry name" value="Peptide methionine sulfoxide reductase"/>
    <property type="match status" value="1"/>
</dbReference>
<organism evidence="8 9">
    <name type="scientific">Halomonas cupida</name>
    <dbReference type="NCBI Taxonomy" id="44933"/>
    <lineage>
        <taxon>Bacteria</taxon>
        <taxon>Pseudomonadati</taxon>
        <taxon>Pseudomonadota</taxon>
        <taxon>Gammaproteobacteria</taxon>
        <taxon>Oceanospirillales</taxon>
        <taxon>Halomonadaceae</taxon>
        <taxon>Halomonas</taxon>
    </lineage>
</organism>